<evidence type="ECO:0000256" key="2">
    <source>
        <dbReference type="ARBA" id="ARBA00022737"/>
    </source>
</evidence>
<name>A0A2A2LIF6_9BILA</name>
<gene>
    <name evidence="7" type="ORF">WR25_23544</name>
</gene>
<feature type="signal peptide" evidence="5">
    <location>
        <begin position="1"/>
        <end position="23"/>
    </location>
</feature>
<dbReference type="PANTHER" id="PTHR24366">
    <property type="entry name" value="IG(IMMUNOGLOBULIN) AND LRR(LEUCINE RICH REPEAT) DOMAINS"/>
    <property type="match status" value="1"/>
</dbReference>
<dbReference type="SUPFAM" id="SSF52058">
    <property type="entry name" value="L domain-like"/>
    <property type="match status" value="1"/>
</dbReference>
<dbReference type="OrthoDB" id="6363818at2759"/>
<protein>
    <recommendedName>
        <fullName evidence="6">Disease resistance R13L4/SHOC-2-like LRR domain-containing protein</fullName>
    </recommendedName>
</protein>
<proteinExistence type="predicted"/>
<dbReference type="InterPro" id="IPR032675">
    <property type="entry name" value="LRR_dom_sf"/>
</dbReference>
<feature type="region of interest" description="Disordered" evidence="3">
    <location>
        <begin position="523"/>
        <end position="566"/>
    </location>
</feature>
<organism evidence="7 8">
    <name type="scientific">Diploscapter pachys</name>
    <dbReference type="NCBI Taxonomy" id="2018661"/>
    <lineage>
        <taxon>Eukaryota</taxon>
        <taxon>Metazoa</taxon>
        <taxon>Ecdysozoa</taxon>
        <taxon>Nematoda</taxon>
        <taxon>Chromadorea</taxon>
        <taxon>Rhabditida</taxon>
        <taxon>Rhabditina</taxon>
        <taxon>Rhabditomorpha</taxon>
        <taxon>Rhabditoidea</taxon>
        <taxon>Rhabditidae</taxon>
        <taxon>Diploscapter</taxon>
    </lineage>
</organism>
<dbReference type="STRING" id="2018661.A0A2A2LIF6"/>
<keyword evidence="2" id="KW-0677">Repeat</keyword>
<keyword evidence="8" id="KW-1185">Reference proteome</keyword>
<dbReference type="Proteomes" id="UP000218231">
    <property type="component" value="Unassembled WGS sequence"/>
</dbReference>
<evidence type="ECO:0000256" key="3">
    <source>
        <dbReference type="SAM" id="MobiDB-lite"/>
    </source>
</evidence>
<dbReference type="Gene3D" id="3.80.10.10">
    <property type="entry name" value="Ribonuclease Inhibitor"/>
    <property type="match status" value="3"/>
</dbReference>
<evidence type="ECO:0000256" key="4">
    <source>
        <dbReference type="SAM" id="Phobius"/>
    </source>
</evidence>
<dbReference type="InterPro" id="IPR003591">
    <property type="entry name" value="Leu-rich_rpt_typical-subtyp"/>
</dbReference>
<dbReference type="Pfam" id="PF23598">
    <property type="entry name" value="LRR_14"/>
    <property type="match status" value="1"/>
</dbReference>
<dbReference type="Pfam" id="PF13855">
    <property type="entry name" value="LRR_8"/>
    <property type="match status" value="1"/>
</dbReference>
<feature type="region of interest" description="Disordered" evidence="3">
    <location>
        <begin position="626"/>
        <end position="648"/>
    </location>
</feature>
<keyword evidence="1" id="KW-0433">Leucine-rich repeat</keyword>
<evidence type="ECO:0000313" key="7">
    <source>
        <dbReference type="EMBL" id="PAV85939.1"/>
    </source>
</evidence>
<sequence>MFLNRSQILSIFIAQLCFPLTYAKPKKVEGCPNLGDLESQNEVSAAQLNSLILCFCEELENSEAEVSFLYGSNVTHLEKAGDAIKKANLKLTKINMQHMEFPATGMPDFVKFAPNLRDLNIRECANQEEVKISPTTFDGLEGSLKNLSIYSCNIPIIPPSISKLVNLEQLDLGKNKIEKIPKEPIETLQKLKYLDLSGNFISKADDDSLGSLKNLETLVIGEHNYFNETLEAEIGKLKGLKTLDMSRCDGIFEPPMSLFNEIPQLEVLKLSGCSIGGLEPGAFAVLKNLEQLDLRVNLIENVSAFSFDGLEKLKKLSIAGNYIHEINDGLWEGLKSVEELDIGWNEIKQVPEGAFKSIGSTLKTLNLRHNPVVSMNNTGAGNLATLTLSECGLTSLNSDLFKEYKKLESLEVSHCNVSKVEPNAFENQKDTLKSLKIMKNKITSLPNTVLNDLPLLEELDTSENPFQCDSELTNFISAVEQRHKTAANEKKEFLFSNANATICDRPYKLHGKLLMELDTSTLEEYDPDSDTTTVPPTTDKPPPEIESGTTTPFKIPDLNIGANTNDSLFKEEPKRKVYDLNGTDDTSLDGGQSPYVIPITIGVIALVSLIVIAAVVLFILKRKRGVEDSEAGHGKPGHPQGNGKSRKNIKVDDGMVEIELNNHHNQRHNNRHPHPNFR</sequence>
<keyword evidence="5" id="KW-0732">Signal</keyword>
<dbReference type="PROSITE" id="PS51450">
    <property type="entry name" value="LRR"/>
    <property type="match status" value="1"/>
</dbReference>
<keyword evidence="4" id="KW-0472">Membrane</keyword>
<dbReference type="SMART" id="SM00369">
    <property type="entry name" value="LRR_TYP"/>
    <property type="match status" value="8"/>
</dbReference>
<dbReference type="SMART" id="SM00365">
    <property type="entry name" value="LRR_SD22"/>
    <property type="match status" value="5"/>
</dbReference>
<evidence type="ECO:0000259" key="6">
    <source>
        <dbReference type="Pfam" id="PF23598"/>
    </source>
</evidence>
<evidence type="ECO:0000256" key="5">
    <source>
        <dbReference type="SAM" id="SignalP"/>
    </source>
</evidence>
<evidence type="ECO:0000313" key="8">
    <source>
        <dbReference type="Proteomes" id="UP000218231"/>
    </source>
</evidence>
<keyword evidence="4" id="KW-1133">Transmembrane helix</keyword>
<evidence type="ECO:0000256" key="1">
    <source>
        <dbReference type="ARBA" id="ARBA00022614"/>
    </source>
</evidence>
<dbReference type="AlphaFoldDB" id="A0A2A2LIF6"/>
<dbReference type="PANTHER" id="PTHR24366:SF96">
    <property type="entry name" value="LEUCINE RICH REPEAT CONTAINING 53"/>
    <property type="match status" value="1"/>
</dbReference>
<feature type="domain" description="Disease resistance R13L4/SHOC-2-like LRR" evidence="6">
    <location>
        <begin position="105"/>
        <end position="246"/>
    </location>
</feature>
<dbReference type="InterPro" id="IPR055414">
    <property type="entry name" value="LRR_R13L4/SHOC2-like"/>
</dbReference>
<keyword evidence="4" id="KW-0812">Transmembrane</keyword>
<feature type="transmembrane region" description="Helical" evidence="4">
    <location>
        <begin position="595"/>
        <end position="620"/>
    </location>
</feature>
<accession>A0A2A2LIF6</accession>
<feature type="chain" id="PRO_5012064671" description="Disease resistance R13L4/SHOC-2-like LRR domain-containing protein" evidence="5">
    <location>
        <begin position="24"/>
        <end position="678"/>
    </location>
</feature>
<comment type="caution">
    <text evidence="7">The sequence shown here is derived from an EMBL/GenBank/DDBJ whole genome shotgun (WGS) entry which is preliminary data.</text>
</comment>
<reference evidence="7 8" key="1">
    <citation type="journal article" date="2017" name="Curr. Biol.">
        <title>Genome architecture and evolution of a unichromosomal asexual nematode.</title>
        <authorList>
            <person name="Fradin H."/>
            <person name="Zegar C."/>
            <person name="Gutwein M."/>
            <person name="Lucas J."/>
            <person name="Kovtun M."/>
            <person name="Corcoran D."/>
            <person name="Baugh L.R."/>
            <person name="Kiontke K."/>
            <person name="Gunsalus K."/>
            <person name="Fitch D.H."/>
            <person name="Piano F."/>
        </authorList>
    </citation>
    <scope>NUCLEOTIDE SEQUENCE [LARGE SCALE GENOMIC DNA]</scope>
    <source>
        <strain evidence="7">PF1309</strain>
    </source>
</reference>
<dbReference type="EMBL" id="LIAE01006712">
    <property type="protein sequence ID" value="PAV85939.1"/>
    <property type="molecule type" value="Genomic_DNA"/>
</dbReference>
<dbReference type="InterPro" id="IPR001611">
    <property type="entry name" value="Leu-rich_rpt"/>
</dbReference>